<dbReference type="EMBL" id="DLUI01000019">
    <property type="protein sequence ID" value="DAB39345.1"/>
    <property type="molecule type" value="Genomic_DNA"/>
</dbReference>
<dbReference type="Pfam" id="PF01016">
    <property type="entry name" value="Ribosomal_L27"/>
    <property type="match status" value="1"/>
</dbReference>
<dbReference type="Gene3D" id="2.40.50.100">
    <property type="match status" value="1"/>
</dbReference>
<evidence type="ECO:0000313" key="2">
    <source>
        <dbReference type="Proteomes" id="UP000228859"/>
    </source>
</evidence>
<dbReference type="GO" id="GO:0006412">
    <property type="term" value="P:translation"/>
    <property type="evidence" value="ECO:0007669"/>
    <property type="project" value="InterPro"/>
</dbReference>
<organism evidence="1 2">
    <name type="scientific">Sulfuricurvum kujiense</name>
    <dbReference type="NCBI Taxonomy" id="148813"/>
    <lineage>
        <taxon>Bacteria</taxon>
        <taxon>Pseudomonadati</taxon>
        <taxon>Campylobacterota</taxon>
        <taxon>Epsilonproteobacteria</taxon>
        <taxon>Campylobacterales</taxon>
        <taxon>Sulfurimonadaceae</taxon>
        <taxon>Sulfuricurvum</taxon>
    </lineage>
</organism>
<sequence length="177" mass="20097">MKMISLQTDRKHRRVKKARYTPIGDNTVLITQKGSRYYAGEGVVMKRRRRLVSSKTGIVQYRHSVHGKIIVSVAPMDLSLGMNHEKFLKKAGINGQSLFDYLSVNGAVVKEDFVPLEKSVMTDSAANKSVSIKLDRLKRELILQNLQSGYYTVFGIGTLQKKARRRMTRLANKGKQR</sequence>
<dbReference type="Proteomes" id="UP000228859">
    <property type="component" value="Unassembled WGS sequence"/>
</dbReference>
<proteinExistence type="predicted"/>
<comment type="caution">
    <text evidence="1">The sequence shown here is derived from an EMBL/GenBank/DDBJ whole genome shotgun (WGS) entry which is preliminary data.</text>
</comment>
<dbReference type="GO" id="GO:0005840">
    <property type="term" value="C:ribosome"/>
    <property type="evidence" value="ECO:0007669"/>
    <property type="project" value="InterPro"/>
</dbReference>
<dbReference type="AlphaFoldDB" id="A0A2D3WHH1"/>
<gene>
    <name evidence="1" type="ORF">CFH83_01225</name>
</gene>
<dbReference type="SUPFAM" id="SSF110324">
    <property type="entry name" value="Ribosomal L27 protein-like"/>
    <property type="match status" value="1"/>
</dbReference>
<protein>
    <submittedName>
        <fullName evidence="1">Uncharacterized protein</fullName>
    </submittedName>
</protein>
<reference evidence="1 2" key="1">
    <citation type="journal article" date="2017" name="Front. Microbiol.">
        <title>Comparative Genomic Analysis of the Class Epsilonproteobacteria and Proposed Reclassification to Epsilonbacteraeota (phyl. nov.).</title>
        <authorList>
            <person name="Waite D.W."/>
            <person name="Vanwonterghem I."/>
            <person name="Rinke C."/>
            <person name="Parks D.H."/>
            <person name="Zhang Y."/>
            <person name="Takai K."/>
            <person name="Sievert S.M."/>
            <person name="Simon J."/>
            <person name="Campbell B.J."/>
            <person name="Hanson T.E."/>
            <person name="Woyke T."/>
            <person name="Klotz M.G."/>
            <person name="Hugenholtz P."/>
        </authorList>
    </citation>
    <scope>NUCLEOTIDE SEQUENCE [LARGE SCALE GENOMIC DNA]</scope>
    <source>
        <strain evidence="1">UBA12443</strain>
    </source>
</reference>
<dbReference type="GO" id="GO:0003735">
    <property type="term" value="F:structural constituent of ribosome"/>
    <property type="evidence" value="ECO:0007669"/>
    <property type="project" value="InterPro"/>
</dbReference>
<name>A0A2D3WHH1_9BACT</name>
<accession>A0A2D3WHH1</accession>
<dbReference type="InterPro" id="IPR001684">
    <property type="entry name" value="Ribosomal_bL27"/>
</dbReference>
<evidence type="ECO:0000313" key="1">
    <source>
        <dbReference type="EMBL" id="DAB39345.1"/>
    </source>
</evidence>